<dbReference type="EMBL" id="JAATVY010000017">
    <property type="protein sequence ID" value="NJC72233.1"/>
    <property type="molecule type" value="Genomic_DNA"/>
</dbReference>
<gene>
    <name evidence="1" type="ORF">HC031_21290</name>
</gene>
<evidence type="ECO:0000313" key="1">
    <source>
        <dbReference type="EMBL" id="NJC72233.1"/>
    </source>
</evidence>
<comment type="caution">
    <text evidence="1">The sequence shown here is derived from an EMBL/GenBank/DDBJ whole genome shotgun (WGS) entry which is preliminary data.</text>
</comment>
<sequence length="371" mass="39722">MGRGPVAPLRASALLLAVVLEAIAVVTLPGGDARPVPGPACRTDGCAGGVLTPYPDPRPASRFIQGAALDLRLVPDAGVGLGRDLQTMRDRYHVNTVSLYGLEDFDPDGGQARKDLLFAHLRRLGMSAVVRVEGYDTATFAFRPGDAEAVVGAYRRLLAYVSAPGRRESIAYVMLNMPVDDPVVQGRVDGVNSTVSKRRQSEYARTLVAGVRAVLAGNGFPAARVFLGVFYGWDASYDLPSYAPAHPDGYVLTNYSYPAGPVPDARSPDAVLINRAGLRRIVDRFRGQYGAAPVVVEYGFHTAVSGQAAGLVRDRAAKLRALLATTRFYRSCRPRPRGTVYFGYNIVKVEGSPAGEVDFALDPEAGLKTGR</sequence>
<reference evidence="1 2" key="1">
    <citation type="submission" date="2020-03" db="EMBL/GenBank/DDBJ databases">
        <title>WGS of the type strain of Planosporangium spp.</title>
        <authorList>
            <person name="Thawai C."/>
        </authorList>
    </citation>
    <scope>NUCLEOTIDE SEQUENCE [LARGE SCALE GENOMIC DNA]</scope>
    <source>
        <strain evidence="1 2">TBRC 5610</strain>
    </source>
</reference>
<accession>A0ABX0Y491</accession>
<evidence type="ECO:0008006" key="3">
    <source>
        <dbReference type="Google" id="ProtNLM"/>
    </source>
</evidence>
<evidence type="ECO:0000313" key="2">
    <source>
        <dbReference type="Proteomes" id="UP000722989"/>
    </source>
</evidence>
<proteinExistence type="predicted"/>
<keyword evidence="2" id="KW-1185">Reference proteome</keyword>
<organism evidence="1 2">
    <name type="scientific">Planosporangium thailandense</name>
    <dbReference type="NCBI Taxonomy" id="765197"/>
    <lineage>
        <taxon>Bacteria</taxon>
        <taxon>Bacillati</taxon>
        <taxon>Actinomycetota</taxon>
        <taxon>Actinomycetes</taxon>
        <taxon>Micromonosporales</taxon>
        <taxon>Micromonosporaceae</taxon>
        <taxon>Planosporangium</taxon>
    </lineage>
</organism>
<dbReference type="RefSeq" id="WP_167927149.1">
    <property type="nucleotide sequence ID" value="NZ_JAATVY010000017.1"/>
</dbReference>
<dbReference type="Proteomes" id="UP000722989">
    <property type="component" value="Unassembled WGS sequence"/>
</dbReference>
<protein>
    <recommendedName>
        <fullName evidence="3">GH26 domain-containing protein</fullName>
    </recommendedName>
</protein>
<name>A0ABX0Y491_9ACTN</name>